<evidence type="ECO:0000313" key="12">
    <source>
        <dbReference type="EMBL" id="ESN92322.1"/>
    </source>
</evidence>
<gene>
    <name evidence="13" type="primary">20208128</name>
    <name evidence="12" type="ORF">HELRODRAFT_181518</name>
</gene>
<dbReference type="Proteomes" id="UP000015101">
    <property type="component" value="Unassembled WGS sequence"/>
</dbReference>
<dbReference type="GeneID" id="20208128"/>
<evidence type="ECO:0000256" key="1">
    <source>
        <dbReference type="ARBA" id="ARBA00004477"/>
    </source>
</evidence>
<dbReference type="STRING" id="6412.T1FH29"/>
<evidence type="ECO:0000256" key="6">
    <source>
        <dbReference type="ARBA" id="ARBA00022824"/>
    </source>
</evidence>
<dbReference type="EMBL" id="KB097650">
    <property type="protein sequence ID" value="ESN92322.1"/>
    <property type="molecule type" value="Genomic_DNA"/>
</dbReference>
<evidence type="ECO:0000256" key="9">
    <source>
        <dbReference type="ARBA" id="ARBA00023136"/>
    </source>
</evidence>
<keyword evidence="7 11" id="KW-1133">Transmembrane helix</keyword>
<dbReference type="GO" id="GO:0019432">
    <property type="term" value="P:triglyceride biosynthetic process"/>
    <property type="evidence" value="ECO:0000318"/>
    <property type="project" value="GO_Central"/>
</dbReference>
<dbReference type="Pfam" id="PF03982">
    <property type="entry name" value="DAGAT"/>
    <property type="match status" value="1"/>
</dbReference>
<keyword evidence="6 11" id="KW-0256">Endoplasmic reticulum</keyword>
<dbReference type="CDD" id="cd07987">
    <property type="entry name" value="LPLAT_MGAT-like"/>
    <property type="match status" value="1"/>
</dbReference>
<dbReference type="OMA" id="WMWLILF"/>
<dbReference type="GO" id="GO:0004144">
    <property type="term" value="F:diacylglycerol O-acyltransferase activity"/>
    <property type="evidence" value="ECO:0000318"/>
    <property type="project" value="GO_Central"/>
</dbReference>
<dbReference type="InParanoid" id="T1FH29"/>
<evidence type="ECO:0000256" key="7">
    <source>
        <dbReference type="ARBA" id="ARBA00022989"/>
    </source>
</evidence>
<evidence type="ECO:0000256" key="3">
    <source>
        <dbReference type="ARBA" id="ARBA00022516"/>
    </source>
</evidence>
<evidence type="ECO:0000256" key="2">
    <source>
        <dbReference type="ARBA" id="ARBA00005420"/>
    </source>
</evidence>
<protein>
    <recommendedName>
        <fullName evidence="11">Acyltransferase</fullName>
        <ecNumber evidence="11">2.3.1.-</ecNumber>
    </recommendedName>
</protein>
<reference evidence="12 14" key="2">
    <citation type="journal article" date="2013" name="Nature">
        <title>Insights into bilaterian evolution from three spiralian genomes.</title>
        <authorList>
            <person name="Simakov O."/>
            <person name="Marletaz F."/>
            <person name="Cho S.J."/>
            <person name="Edsinger-Gonzales E."/>
            <person name="Havlak P."/>
            <person name="Hellsten U."/>
            <person name="Kuo D.H."/>
            <person name="Larsson T."/>
            <person name="Lv J."/>
            <person name="Arendt D."/>
            <person name="Savage R."/>
            <person name="Osoegawa K."/>
            <person name="de Jong P."/>
            <person name="Grimwood J."/>
            <person name="Chapman J.A."/>
            <person name="Shapiro H."/>
            <person name="Aerts A."/>
            <person name="Otillar R.P."/>
            <person name="Terry A.Y."/>
            <person name="Boore J.L."/>
            <person name="Grigoriev I.V."/>
            <person name="Lindberg D.R."/>
            <person name="Seaver E.C."/>
            <person name="Weisblat D.A."/>
            <person name="Putnam N.H."/>
            <person name="Rokhsar D.S."/>
        </authorList>
    </citation>
    <scope>NUCLEOTIDE SEQUENCE</scope>
</reference>
<proteinExistence type="inferred from homology"/>
<feature type="transmembrane region" description="Helical" evidence="11">
    <location>
        <begin position="34"/>
        <end position="66"/>
    </location>
</feature>
<dbReference type="PANTHER" id="PTHR12317">
    <property type="entry name" value="DIACYLGLYCEROL O-ACYLTRANSFERASE"/>
    <property type="match status" value="1"/>
</dbReference>
<keyword evidence="14" id="KW-1185">Reference proteome</keyword>
<comment type="subcellular location">
    <subcellularLocation>
        <location evidence="1 11">Endoplasmic reticulum membrane</location>
        <topology evidence="1 11">Multi-pass membrane protein</topology>
    </subcellularLocation>
</comment>
<sequence length="341" mass="38997">MAVKILGIEFANIFKTPLEKRLQTLAVLKWTYSFYFLGVTGLILFVCLLFSSYHYVALLYALWYIYDYKTGEMGGREVQLLKTSRVWSYFRDYFPIKLHKSADLDDNQNYLFLYHPHGIASSAAFLCFATDGAGTSKLFQGLRFRLLTLRCHFLFPFSREYAASYGICAASKECIHHLLTNCGTNNALVLVVGGAREALEANPGNFNLVLSRRKGFVKLALQHGTPLVPVYSFGECDIYSQTVPPPESHLSKFQQKFLQLLTFSPPIFHGRGIFNYTFGLLPYRRPINVAVGSPLKLPTILDPTSEQINEWHRKYVDQLVDHFEKHKLQFGLKEDDHLNIL</sequence>
<dbReference type="PANTHER" id="PTHR12317:SF79">
    <property type="entry name" value="ACYLTRANSFERASE"/>
    <property type="match status" value="1"/>
</dbReference>
<dbReference type="GO" id="GO:0005789">
    <property type="term" value="C:endoplasmic reticulum membrane"/>
    <property type="evidence" value="ECO:0000318"/>
    <property type="project" value="GO_Central"/>
</dbReference>
<name>T1FH29_HELRO</name>
<keyword evidence="10" id="KW-0012">Acyltransferase</keyword>
<keyword evidence="5 11" id="KW-0812">Transmembrane</keyword>
<keyword evidence="8" id="KW-0443">Lipid metabolism</keyword>
<evidence type="ECO:0000256" key="11">
    <source>
        <dbReference type="RuleBase" id="RU367023"/>
    </source>
</evidence>
<dbReference type="AlphaFoldDB" id="T1FH29"/>
<organism evidence="13 14">
    <name type="scientific">Helobdella robusta</name>
    <name type="common">Californian leech</name>
    <dbReference type="NCBI Taxonomy" id="6412"/>
    <lineage>
        <taxon>Eukaryota</taxon>
        <taxon>Metazoa</taxon>
        <taxon>Spiralia</taxon>
        <taxon>Lophotrochozoa</taxon>
        <taxon>Annelida</taxon>
        <taxon>Clitellata</taxon>
        <taxon>Hirudinea</taxon>
        <taxon>Rhynchobdellida</taxon>
        <taxon>Glossiphoniidae</taxon>
        <taxon>Helobdella</taxon>
    </lineage>
</organism>
<accession>T1FH29</accession>
<dbReference type="InterPro" id="IPR007130">
    <property type="entry name" value="DAGAT"/>
</dbReference>
<dbReference type="RefSeq" id="XP_009029563.1">
    <property type="nucleotide sequence ID" value="XM_009031315.1"/>
</dbReference>
<evidence type="ECO:0000256" key="10">
    <source>
        <dbReference type="ARBA" id="ARBA00023315"/>
    </source>
</evidence>
<keyword evidence="3" id="KW-0444">Lipid biosynthesis</keyword>
<dbReference type="FunCoup" id="T1FH29">
    <property type="interactions" value="105"/>
</dbReference>
<reference evidence="14" key="1">
    <citation type="submission" date="2012-12" db="EMBL/GenBank/DDBJ databases">
        <authorList>
            <person name="Hellsten U."/>
            <person name="Grimwood J."/>
            <person name="Chapman J.A."/>
            <person name="Shapiro H."/>
            <person name="Aerts A."/>
            <person name="Otillar R.P."/>
            <person name="Terry A.Y."/>
            <person name="Boore J.L."/>
            <person name="Simakov O."/>
            <person name="Marletaz F."/>
            <person name="Cho S.-J."/>
            <person name="Edsinger-Gonzales E."/>
            <person name="Havlak P."/>
            <person name="Kuo D.-H."/>
            <person name="Larsson T."/>
            <person name="Lv J."/>
            <person name="Arendt D."/>
            <person name="Savage R."/>
            <person name="Osoegawa K."/>
            <person name="de Jong P."/>
            <person name="Lindberg D.R."/>
            <person name="Seaver E.C."/>
            <person name="Weisblat D.A."/>
            <person name="Putnam N.H."/>
            <person name="Grigoriev I.V."/>
            <person name="Rokhsar D.S."/>
        </authorList>
    </citation>
    <scope>NUCLEOTIDE SEQUENCE</scope>
</reference>
<dbReference type="EnsemblMetazoa" id="HelroT181518">
    <property type="protein sequence ID" value="HelroP181518"/>
    <property type="gene ID" value="HelroG181518"/>
</dbReference>
<keyword evidence="4 11" id="KW-0808">Transferase</keyword>
<evidence type="ECO:0000313" key="14">
    <source>
        <dbReference type="Proteomes" id="UP000015101"/>
    </source>
</evidence>
<dbReference type="CTD" id="20208128"/>
<evidence type="ECO:0000256" key="5">
    <source>
        <dbReference type="ARBA" id="ARBA00022692"/>
    </source>
</evidence>
<dbReference type="EMBL" id="AMQM01007637">
    <property type="status" value="NOT_ANNOTATED_CDS"/>
    <property type="molecule type" value="Genomic_DNA"/>
</dbReference>
<dbReference type="OrthoDB" id="264532at2759"/>
<comment type="similarity">
    <text evidence="2 11">Belongs to the diacylglycerol acyltransferase family.</text>
</comment>
<evidence type="ECO:0000313" key="13">
    <source>
        <dbReference type="EnsemblMetazoa" id="HelroP181518"/>
    </source>
</evidence>
<keyword evidence="9 11" id="KW-0472">Membrane</keyword>
<dbReference type="HOGENOM" id="CLU_023995_0_1_1"/>
<dbReference type="KEGG" id="hro:HELRODRAFT_181518"/>
<evidence type="ECO:0000256" key="4">
    <source>
        <dbReference type="ARBA" id="ARBA00022679"/>
    </source>
</evidence>
<comment type="caution">
    <text evidence="11">Lacks conserved residue(s) required for the propagation of feature annotation.</text>
</comment>
<evidence type="ECO:0000256" key="8">
    <source>
        <dbReference type="ARBA" id="ARBA00023098"/>
    </source>
</evidence>
<reference evidence="13" key="3">
    <citation type="submission" date="2015-06" db="UniProtKB">
        <authorList>
            <consortium name="EnsemblMetazoa"/>
        </authorList>
    </citation>
    <scope>IDENTIFICATION</scope>
</reference>
<dbReference type="EC" id="2.3.1.-" evidence="11"/>
<dbReference type="eggNOG" id="KOG0831">
    <property type="taxonomic scope" value="Eukaryota"/>
</dbReference>